<dbReference type="RefSeq" id="WP_394821370.1">
    <property type="nucleotide sequence ID" value="NZ_CP089984.1"/>
</dbReference>
<dbReference type="EC" id="1.1.1.262" evidence="7"/>
<feature type="binding site" evidence="7">
    <location>
        <position position="287"/>
    </location>
    <ligand>
        <name>substrate</name>
    </ligand>
</feature>
<proteinExistence type="inferred from homology"/>
<dbReference type="NCBIfam" id="TIGR00557">
    <property type="entry name" value="pdxA"/>
    <property type="match status" value="1"/>
</dbReference>
<accession>A0ABZ2LLF6</accession>
<dbReference type="PANTHER" id="PTHR30004">
    <property type="entry name" value="4-HYDROXYTHREONINE-4-PHOSPHATE DEHYDROGENASE"/>
    <property type="match status" value="1"/>
</dbReference>
<gene>
    <name evidence="7 8" type="primary">pdxA</name>
    <name evidence="8" type="ORF">LZC94_28305</name>
</gene>
<feature type="binding site" evidence="7">
    <location>
        <position position="278"/>
    </location>
    <ligand>
        <name>substrate</name>
    </ligand>
</feature>
<evidence type="ECO:0000256" key="1">
    <source>
        <dbReference type="ARBA" id="ARBA00022490"/>
    </source>
</evidence>
<comment type="cofactor">
    <cofactor evidence="7">
        <name>a divalent metal cation</name>
        <dbReference type="ChEBI" id="CHEBI:60240"/>
    </cofactor>
    <text evidence="7">Binds 1 divalent metal cation per subunit.</text>
</comment>
<sequence>MTRAPLAITMGDPAGIGPEIVAKLAASDRRPQTPFIVIGDSAILRRAIGIVGAELEVREARVADGVLHFVWEEGILPVLQTGPSLPLDLPIGKVDARAGAASYAYVERAIDLALAGTISGIVTAPINKEAMRAAGIAYPGHTEILADRSGTRDFAMMLANDELRVLLVSIHVSLLEAIRQVTHESELRAMRLAKEACRAFGIEHPRVAVAGLNPHAGENGLFGGEDRDVIAPAIRAARGEGIDASGPWPGDTIFMRARKGEFDVVVAQYHDQGLIPVKYLGLDDGVNVTVGLPFVRTSVDHGTAFDIAGTGRADPASLAYALKQAVAMVTHSYARRGNAGAGASADAGGAGTGARAGEGAPEFIFMLTRNDRTVSDARARLAEALEAGVRHIGFKDVGLPFSELRTLVEEIRAGGAKVYLEVVSLDESSEIASARAAVSLGVDVLMGGTRPESVLPILHGSAIHYRPFPGAIMGHPSVLRGTVDEIVSSAKRLCAHDGVHGLDLLAYRFDGDVEALIARVCAAVDKPVVIAGSIDRPERIAAVMASQAAAFTIGTAALDGTFPAAGPGLIHQLRTISNIVAEHRNRKSAAAGPRNER</sequence>
<feature type="binding site" evidence="7">
    <location>
        <position position="270"/>
    </location>
    <ligand>
        <name>a divalent metal cation</name>
        <dbReference type="ChEBI" id="CHEBI:60240"/>
        <note>ligand shared between dimeric partners</note>
    </ligand>
</feature>
<comment type="catalytic activity">
    <reaction evidence="7">
        <text>4-(phosphooxy)-L-threonine + NAD(+) = 3-amino-2-oxopropyl phosphate + CO2 + NADH</text>
        <dbReference type="Rhea" id="RHEA:32275"/>
        <dbReference type="ChEBI" id="CHEBI:16526"/>
        <dbReference type="ChEBI" id="CHEBI:57279"/>
        <dbReference type="ChEBI" id="CHEBI:57540"/>
        <dbReference type="ChEBI" id="CHEBI:57945"/>
        <dbReference type="ChEBI" id="CHEBI:58452"/>
        <dbReference type="EC" id="1.1.1.262"/>
    </reaction>
</comment>
<dbReference type="Gene3D" id="3.20.20.70">
    <property type="entry name" value="Aldolase class I"/>
    <property type="match status" value="1"/>
</dbReference>
<keyword evidence="3 7" id="KW-0521">NADP</keyword>
<comment type="miscellaneous">
    <text evidence="7">The active site is located at the dimer interface.</text>
</comment>
<evidence type="ECO:0000256" key="6">
    <source>
        <dbReference type="ARBA" id="ARBA00023096"/>
    </source>
</evidence>
<feature type="binding site" evidence="7">
    <location>
        <position position="142"/>
    </location>
    <ligand>
        <name>substrate</name>
    </ligand>
</feature>
<dbReference type="EMBL" id="CP089984">
    <property type="protein sequence ID" value="WXB11748.1"/>
    <property type="molecule type" value="Genomic_DNA"/>
</dbReference>
<feature type="binding site" evidence="7">
    <location>
        <position position="141"/>
    </location>
    <ligand>
        <name>substrate</name>
    </ligand>
</feature>
<comment type="function">
    <text evidence="7">Catalyzes the NAD(P)-dependent oxidation of 4-(phosphooxy)-L-threonine (HTP) into 2-amino-3-oxo-4-(phosphooxy)butyric acid which spontaneously decarboxylates to form 3-amino-2-oxopropyl phosphate (AHAP).</text>
</comment>
<dbReference type="InterPro" id="IPR037510">
    <property type="entry name" value="PdxA"/>
</dbReference>
<feature type="binding site" evidence="7">
    <location>
        <position position="215"/>
    </location>
    <ligand>
        <name>a divalent metal cation</name>
        <dbReference type="ChEBI" id="CHEBI:60240"/>
        <note>ligand shared between dimeric partners</note>
    </ligand>
</feature>
<dbReference type="Pfam" id="PF04166">
    <property type="entry name" value="PdxA"/>
    <property type="match status" value="1"/>
</dbReference>
<comment type="subunit">
    <text evidence="7">Homodimer.</text>
</comment>
<dbReference type="HAMAP" id="MF_00536">
    <property type="entry name" value="PdxA"/>
    <property type="match status" value="1"/>
</dbReference>
<dbReference type="InterPro" id="IPR013785">
    <property type="entry name" value="Aldolase_TIM"/>
</dbReference>
<keyword evidence="5 7" id="KW-0520">NAD</keyword>
<protein>
    <recommendedName>
        <fullName evidence="7">4-hydroxythreonine-4-phosphate dehydrogenase</fullName>
        <ecNumber evidence="7">1.1.1.262</ecNumber>
    </recommendedName>
    <alternativeName>
        <fullName evidence="7">4-(phosphohydroxy)-L-threonine dehydrogenase</fullName>
    </alternativeName>
</protein>
<comment type="pathway">
    <text evidence="7">Cofactor biosynthesis; pyridoxine 5'-phosphate biosynthesis; pyridoxine 5'-phosphate from D-erythrose 4-phosphate: step 4/5.</text>
</comment>
<organism evidence="8 9">
    <name type="scientific">Pendulispora albinea</name>
    <dbReference type="NCBI Taxonomy" id="2741071"/>
    <lineage>
        <taxon>Bacteria</taxon>
        <taxon>Pseudomonadati</taxon>
        <taxon>Myxococcota</taxon>
        <taxon>Myxococcia</taxon>
        <taxon>Myxococcales</taxon>
        <taxon>Sorangiineae</taxon>
        <taxon>Pendulisporaceae</taxon>
        <taxon>Pendulispora</taxon>
    </lineage>
</organism>
<keyword evidence="6 7" id="KW-0664">Pyridoxine biosynthesis</keyword>
<dbReference type="SUPFAM" id="SSF51366">
    <property type="entry name" value="Ribulose-phoshate binding barrel"/>
    <property type="match status" value="1"/>
</dbReference>
<keyword evidence="2 7" id="KW-0479">Metal-binding</keyword>
<feature type="binding site" evidence="7">
    <location>
        <position position="296"/>
    </location>
    <ligand>
        <name>substrate</name>
    </ligand>
</feature>
<evidence type="ECO:0000313" key="8">
    <source>
        <dbReference type="EMBL" id="WXB11748.1"/>
    </source>
</evidence>
<keyword evidence="1 7" id="KW-0963">Cytoplasm</keyword>
<dbReference type="InterPro" id="IPR005255">
    <property type="entry name" value="PdxA_fam"/>
</dbReference>
<evidence type="ECO:0000256" key="3">
    <source>
        <dbReference type="ARBA" id="ARBA00022857"/>
    </source>
</evidence>
<evidence type="ECO:0000313" key="9">
    <source>
        <dbReference type="Proteomes" id="UP001370348"/>
    </source>
</evidence>
<dbReference type="InterPro" id="IPR011060">
    <property type="entry name" value="RibuloseP-bd_barrel"/>
</dbReference>
<evidence type="ECO:0000256" key="7">
    <source>
        <dbReference type="HAMAP-Rule" id="MF_00536"/>
    </source>
</evidence>
<evidence type="ECO:0000256" key="2">
    <source>
        <dbReference type="ARBA" id="ARBA00022723"/>
    </source>
</evidence>
<dbReference type="Gene3D" id="3.40.718.10">
    <property type="entry name" value="Isopropylmalate Dehydrogenase"/>
    <property type="match status" value="1"/>
</dbReference>
<comment type="subcellular location">
    <subcellularLocation>
        <location evidence="7">Cytoplasm</location>
    </subcellularLocation>
</comment>
<name>A0ABZ2LLF6_9BACT</name>
<dbReference type="Proteomes" id="UP001370348">
    <property type="component" value="Chromosome"/>
</dbReference>
<dbReference type="PANTHER" id="PTHR30004:SF6">
    <property type="entry name" value="D-THREONATE 4-PHOSPHATE DEHYDROGENASE"/>
    <property type="match status" value="1"/>
</dbReference>
<keyword evidence="4 7" id="KW-0560">Oxidoreductase</keyword>
<reference evidence="8 9" key="1">
    <citation type="submission" date="2021-12" db="EMBL/GenBank/DDBJ databases">
        <title>Discovery of the Pendulisporaceae a myxobacterial family with distinct sporulation behavior and unique specialized metabolism.</title>
        <authorList>
            <person name="Garcia R."/>
            <person name="Popoff A."/>
            <person name="Bader C.D."/>
            <person name="Loehr J."/>
            <person name="Walesch S."/>
            <person name="Walt C."/>
            <person name="Boldt J."/>
            <person name="Bunk B."/>
            <person name="Haeckl F.J.F.P.J."/>
            <person name="Gunesch A.P."/>
            <person name="Birkelbach J."/>
            <person name="Nuebel U."/>
            <person name="Pietschmann T."/>
            <person name="Bach T."/>
            <person name="Mueller R."/>
        </authorList>
    </citation>
    <scope>NUCLEOTIDE SEQUENCE [LARGE SCALE GENOMIC DNA]</scope>
    <source>
        <strain evidence="8 9">MSr11954</strain>
    </source>
</reference>
<dbReference type="SUPFAM" id="SSF53659">
    <property type="entry name" value="Isocitrate/Isopropylmalate dehydrogenase-like"/>
    <property type="match status" value="1"/>
</dbReference>
<comment type="similarity">
    <text evidence="7">Belongs to the PdxA family.</text>
</comment>
<evidence type="ECO:0000256" key="5">
    <source>
        <dbReference type="ARBA" id="ARBA00023027"/>
    </source>
</evidence>
<evidence type="ECO:0000256" key="4">
    <source>
        <dbReference type="ARBA" id="ARBA00023002"/>
    </source>
</evidence>
<keyword evidence="9" id="KW-1185">Reference proteome</keyword>
<dbReference type="GO" id="GO:0050570">
    <property type="term" value="F:4-hydroxythreonine-4-phosphate dehydrogenase activity"/>
    <property type="evidence" value="ECO:0007669"/>
    <property type="project" value="UniProtKB-EC"/>
</dbReference>
<feature type="binding site" evidence="7">
    <location>
        <position position="171"/>
    </location>
    <ligand>
        <name>a divalent metal cation</name>
        <dbReference type="ChEBI" id="CHEBI:60240"/>
        <note>ligand shared between dimeric partners</note>
    </ligand>
</feature>